<keyword evidence="6" id="KW-1185">Reference proteome</keyword>
<dbReference type="InterPro" id="IPR015424">
    <property type="entry name" value="PyrdxlP-dep_Trfase"/>
</dbReference>
<dbReference type="InterPro" id="IPR015422">
    <property type="entry name" value="PyrdxlP-dep_Trfase_small"/>
</dbReference>
<evidence type="ECO:0000256" key="4">
    <source>
        <dbReference type="RuleBase" id="RU003560"/>
    </source>
</evidence>
<dbReference type="Proteomes" id="UP000696280">
    <property type="component" value="Unassembled WGS sequence"/>
</dbReference>
<evidence type="ECO:0000256" key="1">
    <source>
        <dbReference type="ARBA" id="ARBA00001933"/>
    </source>
</evidence>
<evidence type="ECO:0008006" key="7">
    <source>
        <dbReference type="Google" id="ProtNLM"/>
    </source>
</evidence>
<accession>A0A9N9KKK9</accession>
<dbReference type="FunFam" id="3.40.640.10:FF:000004">
    <property type="entry name" value="Acetylornithine aminotransferase"/>
    <property type="match status" value="1"/>
</dbReference>
<dbReference type="InterPro" id="IPR015421">
    <property type="entry name" value="PyrdxlP-dep_Trfase_major"/>
</dbReference>
<dbReference type="GO" id="GO:0008483">
    <property type="term" value="F:transaminase activity"/>
    <property type="evidence" value="ECO:0007669"/>
    <property type="project" value="InterPro"/>
</dbReference>
<comment type="caution">
    <text evidence="5">The sequence shown here is derived from an EMBL/GenBank/DDBJ whole genome shotgun (WGS) entry which is preliminary data.</text>
</comment>
<dbReference type="InterPro" id="IPR005814">
    <property type="entry name" value="Aminotrans_3"/>
</dbReference>
<dbReference type="PANTHER" id="PTHR43094:SF1">
    <property type="entry name" value="AMINOTRANSFERASE CLASS-III"/>
    <property type="match status" value="1"/>
</dbReference>
<dbReference type="AlphaFoldDB" id="A0A9N9KKK9"/>
<reference evidence="5" key="1">
    <citation type="submission" date="2021-07" db="EMBL/GenBank/DDBJ databases">
        <authorList>
            <person name="Durling M."/>
        </authorList>
    </citation>
    <scope>NUCLEOTIDE SEQUENCE</scope>
</reference>
<dbReference type="EMBL" id="CAJVRL010000002">
    <property type="protein sequence ID" value="CAG8949424.1"/>
    <property type="molecule type" value="Genomic_DNA"/>
</dbReference>
<dbReference type="GO" id="GO:0030170">
    <property type="term" value="F:pyridoxal phosphate binding"/>
    <property type="evidence" value="ECO:0007669"/>
    <property type="project" value="InterPro"/>
</dbReference>
<dbReference type="Gene3D" id="3.90.1150.10">
    <property type="entry name" value="Aspartate Aminotransferase, domain 1"/>
    <property type="match status" value="1"/>
</dbReference>
<proteinExistence type="inferred from homology"/>
<evidence type="ECO:0000313" key="6">
    <source>
        <dbReference type="Proteomes" id="UP000696280"/>
    </source>
</evidence>
<dbReference type="NCBIfam" id="NF005685">
    <property type="entry name" value="PRK07483.1"/>
    <property type="match status" value="1"/>
</dbReference>
<organism evidence="5 6">
    <name type="scientific">Hymenoscyphus fraxineus</name>
    <dbReference type="NCBI Taxonomy" id="746836"/>
    <lineage>
        <taxon>Eukaryota</taxon>
        <taxon>Fungi</taxon>
        <taxon>Dikarya</taxon>
        <taxon>Ascomycota</taxon>
        <taxon>Pezizomycotina</taxon>
        <taxon>Leotiomycetes</taxon>
        <taxon>Helotiales</taxon>
        <taxon>Helotiaceae</taxon>
        <taxon>Hymenoscyphus</taxon>
    </lineage>
</organism>
<dbReference type="PANTHER" id="PTHR43094">
    <property type="entry name" value="AMINOTRANSFERASE"/>
    <property type="match status" value="1"/>
</dbReference>
<gene>
    <name evidence="5" type="ORF">HYFRA_00005053</name>
</gene>
<comment type="cofactor">
    <cofactor evidence="1">
        <name>pyridoxal 5'-phosphate</name>
        <dbReference type="ChEBI" id="CHEBI:597326"/>
    </cofactor>
</comment>
<dbReference type="OrthoDB" id="5419315at2759"/>
<evidence type="ECO:0000313" key="5">
    <source>
        <dbReference type="EMBL" id="CAG8949424.1"/>
    </source>
</evidence>
<dbReference type="Pfam" id="PF00202">
    <property type="entry name" value="Aminotran_3"/>
    <property type="match status" value="1"/>
</dbReference>
<sequence>MAPSAISYILPDNQETSLSLHKASNGHINVSKGIKRSSHLTRDLKKSFPIVTGGKGNFLTLEDGSVILDAAGGAAVSCLGHGNQRVIDAITRQLMTGSTYLCSSIWTSNIVNELCEELINGTQGAMSKVYLTGSGSEAMEASVKLSRQFFYEQDKNTPRVNFIARENSYHGITIGALGVSGHKARRAPFEPFLMNVHRVSACNAYRQQTNESNESFVAQKAAELEAKFQELGPDTVVAFVCEPVVGAALGCVPYVPGYLKAMRDICHRHGALFILDEVMSGMGRCGTLHAWQEEGVAPDLQTVGKGLAGGYQPIAAVFISQKIVNGLHSGKFVHGSTYQAMPVQAAAALEVQRIMREDKLVENVRIQGEYLGQCLQEHLGKHPNVGDIRGKGLFWGIEFVQDKRTKEPFDPRRCVAQVVHDTAISDFKIALYLGTGTVDGIRGDHVIIAPTYVSTREDIEYIAKTVAAVVNHVFSQRILL</sequence>
<evidence type="ECO:0000256" key="3">
    <source>
        <dbReference type="ARBA" id="ARBA00022898"/>
    </source>
</evidence>
<dbReference type="GO" id="GO:0005829">
    <property type="term" value="C:cytosol"/>
    <property type="evidence" value="ECO:0007669"/>
    <property type="project" value="TreeGrafter"/>
</dbReference>
<dbReference type="Gene3D" id="3.40.640.10">
    <property type="entry name" value="Type I PLP-dependent aspartate aminotransferase-like (Major domain)"/>
    <property type="match status" value="1"/>
</dbReference>
<keyword evidence="3 4" id="KW-0663">Pyridoxal phosphate</keyword>
<comment type="similarity">
    <text evidence="2 4">Belongs to the class-III pyridoxal-phosphate-dependent aminotransferase family.</text>
</comment>
<protein>
    <recommendedName>
        <fullName evidence="7">Aminotransferase</fullName>
    </recommendedName>
</protein>
<name>A0A9N9KKK9_9HELO</name>
<dbReference type="CDD" id="cd00610">
    <property type="entry name" value="OAT_like"/>
    <property type="match status" value="1"/>
</dbReference>
<evidence type="ECO:0000256" key="2">
    <source>
        <dbReference type="ARBA" id="ARBA00008954"/>
    </source>
</evidence>
<dbReference type="SUPFAM" id="SSF53383">
    <property type="entry name" value="PLP-dependent transferases"/>
    <property type="match status" value="1"/>
</dbReference>